<keyword evidence="2" id="KW-1185">Reference proteome</keyword>
<dbReference type="AlphaFoldDB" id="A0A7J8KBB5"/>
<gene>
    <name evidence="1" type="ORF">HJG63_007947</name>
</gene>
<proteinExistence type="predicted"/>
<name>A0A7J8KBB5_ROUAE</name>
<accession>A0A7J8KBB5</accession>
<comment type="caution">
    <text evidence="1">The sequence shown here is derived from an EMBL/GenBank/DDBJ whole genome shotgun (WGS) entry which is preliminary data.</text>
</comment>
<organism evidence="1 2">
    <name type="scientific">Rousettus aegyptiacus</name>
    <name type="common">Egyptian fruit bat</name>
    <name type="synonym">Pteropus aegyptiacus</name>
    <dbReference type="NCBI Taxonomy" id="9407"/>
    <lineage>
        <taxon>Eukaryota</taxon>
        <taxon>Metazoa</taxon>
        <taxon>Chordata</taxon>
        <taxon>Craniata</taxon>
        <taxon>Vertebrata</taxon>
        <taxon>Euteleostomi</taxon>
        <taxon>Mammalia</taxon>
        <taxon>Eutheria</taxon>
        <taxon>Laurasiatheria</taxon>
        <taxon>Chiroptera</taxon>
        <taxon>Yinpterochiroptera</taxon>
        <taxon>Pteropodoidea</taxon>
        <taxon>Pteropodidae</taxon>
        <taxon>Rousettinae</taxon>
        <taxon>Rousettus</taxon>
    </lineage>
</organism>
<evidence type="ECO:0000313" key="1">
    <source>
        <dbReference type="EMBL" id="KAF6506119.1"/>
    </source>
</evidence>
<evidence type="ECO:0000313" key="2">
    <source>
        <dbReference type="Proteomes" id="UP000593571"/>
    </source>
</evidence>
<reference evidence="1 2" key="1">
    <citation type="journal article" date="2020" name="Nature">
        <title>Six reference-quality genomes reveal evolution of bat adaptations.</title>
        <authorList>
            <person name="Jebb D."/>
            <person name="Huang Z."/>
            <person name="Pippel M."/>
            <person name="Hughes G.M."/>
            <person name="Lavrichenko K."/>
            <person name="Devanna P."/>
            <person name="Winkler S."/>
            <person name="Jermiin L.S."/>
            <person name="Skirmuntt E.C."/>
            <person name="Katzourakis A."/>
            <person name="Burkitt-Gray L."/>
            <person name="Ray D.A."/>
            <person name="Sullivan K.A.M."/>
            <person name="Roscito J.G."/>
            <person name="Kirilenko B.M."/>
            <person name="Davalos L.M."/>
            <person name="Corthals A.P."/>
            <person name="Power M.L."/>
            <person name="Jones G."/>
            <person name="Ransome R.D."/>
            <person name="Dechmann D.K.N."/>
            <person name="Locatelli A.G."/>
            <person name="Puechmaille S.J."/>
            <person name="Fedrigo O."/>
            <person name="Jarvis E.D."/>
            <person name="Hiller M."/>
            <person name="Vernes S.C."/>
            <person name="Myers E.W."/>
            <person name="Teeling E.C."/>
        </authorList>
    </citation>
    <scope>NUCLEOTIDE SEQUENCE [LARGE SCALE GENOMIC DNA]</scope>
    <source>
        <strain evidence="1">MRouAeg1</strain>
        <tissue evidence="1">Muscle</tissue>
    </source>
</reference>
<dbReference type="Proteomes" id="UP000593571">
    <property type="component" value="Unassembled WGS sequence"/>
</dbReference>
<dbReference type="EMBL" id="JACASE010000001">
    <property type="protein sequence ID" value="KAF6506119.1"/>
    <property type="molecule type" value="Genomic_DNA"/>
</dbReference>
<sequence>MPVLYRFGREKAELTQYEKSWQIPQQNDKAKVVQAVYVHILPLLLQVYSPLSPPCSVPRRLTCMDCIPQLPWEALEGGKKGSESGFLLPQLLPYWAIVVYAPLPEATALLKGPLHTALSEVQ</sequence>
<protein>
    <submittedName>
        <fullName evidence="1">Uncharacterized protein</fullName>
    </submittedName>
</protein>